<evidence type="ECO:0000313" key="2">
    <source>
        <dbReference type="Proteomes" id="UP000182229"/>
    </source>
</evidence>
<sequence length="275" mass="31179">MMERPTDSELMKACVARMGSRLEPAEESALRHWWAREHGHRSAFAHTLLALPESQWAAAVLQHPAARHPWYGRLAHEVSVREYAAFLLENAAYPSFLPLVRRTLDLPLTDTARAAIVRNIEDEQVPVPHADLMRRLFLAVKAKASPELPLATYPSLVDRCLVLYYGYYLEPWNLIGSLFATEAIAHYRLEHMGKGLERLGFAAADMEFISVHLACDDDHARDWGDNVIEESVRRDPRVRVTIAEGIAAALETSAHYFDDLCLRATRPDFSFEVHP</sequence>
<dbReference type="Proteomes" id="UP000182229">
    <property type="component" value="Unassembled WGS sequence"/>
</dbReference>
<dbReference type="Gene3D" id="1.20.910.10">
    <property type="entry name" value="Heme oxygenase-like"/>
    <property type="match status" value="1"/>
</dbReference>
<reference evidence="2" key="1">
    <citation type="submission" date="2016-11" db="EMBL/GenBank/DDBJ databases">
        <authorList>
            <person name="Shukria A."/>
            <person name="Stevens D.C."/>
        </authorList>
    </citation>
    <scope>NUCLEOTIDE SEQUENCE [LARGE SCALE GENOMIC DNA]</scope>
    <source>
        <strain evidence="2">Cbfe23</strain>
    </source>
</reference>
<comment type="caution">
    <text evidence="1">The sequence shown here is derived from an EMBL/GenBank/DDBJ whole genome shotgun (WGS) entry which is preliminary data.</text>
</comment>
<evidence type="ECO:0000313" key="1">
    <source>
        <dbReference type="EMBL" id="OJH39265.1"/>
    </source>
</evidence>
<gene>
    <name evidence="1" type="ORF">BON30_17225</name>
</gene>
<accession>A0A1L9BAK0</accession>
<dbReference type="Pfam" id="PF14518">
    <property type="entry name" value="Haem_oxygenas_2"/>
    <property type="match status" value="1"/>
</dbReference>
<organism evidence="1 2">
    <name type="scientific">Cystobacter ferrugineus</name>
    <dbReference type="NCBI Taxonomy" id="83449"/>
    <lineage>
        <taxon>Bacteria</taxon>
        <taxon>Pseudomonadati</taxon>
        <taxon>Myxococcota</taxon>
        <taxon>Myxococcia</taxon>
        <taxon>Myxococcales</taxon>
        <taxon>Cystobacterineae</taxon>
        <taxon>Archangiaceae</taxon>
        <taxon>Cystobacter</taxon>
    </lineage>
</organism>
<reference evidence="1 2" key="2">
    <citation type="submission" date="2016-12" db="EMBL/GenBank/DDBJ databases">
        <title>Draft Genome Sequence of Cystobacter ferrugineus Strain Cbfe23.</title>
        <authorList>
            <person name="Akbar S."/>
            <person name="Dowd S.E."/>
            <person name="Stevens D.C."/>
        </authorList>
    </citation>
    <scope>NUCLEOTIDE SEQUENCE [LARGE SCALE GENOMIC DNA]</scope>
    <source>
        <strain evidence="1 2">Cbfe23</strain>
    </source>
</reference>
<dbReference type="RefSeq" id="WP_084736351.1">
    <property type="nucleotide sequence ID" value="NZ_MPIN01000004.1"/>
</dbReference>
<proteinExistence type="predicted"/>
<dbReference type="InterPro" id="IPR016084">
    <property type="entry name" value="Haem_Oase-like_multi-hlx"/>
</dbReference>
<dbReference type="EMBL" id="MPIN01000004">
    <property type="protein sequence ID" value="OJH39265.1"/>
    <property type="molecule type" value="Genomic_DNA"/>
</dbReference>
<name>A0A1L9BAK0_9BACT</name>
<evidence type="ECO:0008006" key="3">
    <source>
        <dbReference type="Google" id="ProtNLM"/>
    </source>
</evidence>
<protein>
    <recommendedName>
        <fullName evidence="3">Iron-containing redox enzyme family protein</fullName>
    </recommendedName>
</protein>
<dbReference type="OrthoDB" id="5498026at2"/>
<dbReference type="AlphaFoldDB" id="A0A1L9BAK0"/>
<dbReference type="SUPFAM" id="SSF48613">
    <property type="entry name" value="Heme oxygenase-like"/>
    <property type="match status" value="1"/>
</dbReference>
<dbReference type="STRING" id="83449.BON30_17225"/>
<keyword evidence="2" id="KW-1185">Reference proteome</keyword>